<keyword evidence="11 12" id="KW-0472">Membrane</keyword>
<keyword evidence="7" id="KW-0479">Metal-binding</keyword>
<dbReference type="SUPFAM" id="SSF48695">
    <property type="entry name" value="Multiheme cytochromes"/>
    <property type="match status" value="1"/>
</dbReference>
<dbReference type="GO" id="GO:0042279">
    <property type="term" value="F:nitrite reductase (cytochrome, ammonia-forming) activity"/>
    <property type="evidence" value="ECO:0007669"/>
    <property type="project" value="UniProtKB-EC"/>
</dbReference>
<dbReference type="Pfam" id="PF03264">
    <property type="entry name" value="Cytochrom_NNT"/>
    <property type="match status" value="1"/>
</dbReference>
<dbReference type="InterPro" id="IPR005126">
    <property type="entry name" value="NapC/NirT_cyt_c_N"/>
</dbReference>
<protein>
    <submittedName>
        <fullName evidence="14">Cytochrome c nitrite reductase small subunit</fullName>
        <ecNumber evidence="14">1.7.2.2</ecNumber>
    </submittedName>
</protein>
<comment type="subcellular location">
    <subcellularLocation>
        <location evidence="1">Cell membrane</location>
    </subcellularLocation>
</comment>
<sequence>MGEPNRFKRLLTPSFIVQFLAVFVIGSLIGVGLFTFVYAKGYSYLTNDPNACNNCHAMNHEYDGWIAGSHANVATCGDCHTPHDNLVHKYYVKAENGFWHALKFTTGWYPEHIQAREVSRRITNDACLHCHADLTDEMHLTAGKEQIQCTHCHAEVGHKR</sequence>
<evidence type="ECO:0000256" key="5">
    <source>
        <dbReference type="ARBA" id="ARBA00022617"/>
    </source>
</evidence>
<keyword evidence="6 12" id="KW-0812">Transmembrane</keyword>
<keyword evidence="15" id="KW-1185">Reference proteome</keyword>
<evidence type="ECO:0000256" key="9">
    <source>
        <dbReference type="ARBA" id="ARBA00022989"/>
    </source>
</evidence>
<evidence type="ECO:0000256" key="11">
    <source>
        <dbReference type="ARBA" id="ARBA00023136"/>
    </source>
</evidence>
<dbReference type="InterPro" id="IPR038266">
    <property type="entry name" value="NapC/NirT_cytc_sf"/>
</dbReference>
<dbReference type="NCBIfam" id="TIGR03153">
    <property type="entry name" value="cytochr_NrfH"/>
    <property type="match status" value="1"/>
</dbReference>
<evidence type="ECO:0000256" key="6">
    <source>
        <dbReference type="ARBA" id="ARBA00022692"/>
    </source>
</evidence>
<feature type="domain" description="NapC/NirT cytochrome c N-terminal" evidence="13">
    <location>
        <begin position="17"/>
        <end position="159"/>
    </location>
</feature>
<evidence type="ECO:0000256" key="10">
    <source>
        <dbReference type="ARBA" id="ARBA00023004"/>
    </source>
</evidence>
<keyword evidence="5" id="KW-0349">Heme</keyword>
<accession>A0ABU3IC99</accession>
<keyword evidence="10" id="KW-0408">Iron</keyword>
<keyword evidence="3" id="KW-0813">Transport</keyword>
<evidence type="ECO:0000256" key="1">
    <source>
        <dbReference type="ARBA" id="ARBA00004236"/>
    </source>
</evidence>
<dbReference type="PANTHER" id="PTHR30333">
    <property type="entry name" value="CYTOCHROME C-TYPE PROTEIN"/>
    <property type="match status" value="1"/>
</dbReference>
<dbReference type="EC" id="1.7.2.2" evidence="14"/>
<dbReference type="Proteomes" id="UP001247542">
    <property type="component" value="Unassembled WGS sequence"/>
</dbReference>
<dbReference type="EMBL" id="JASXSX010000004">
    <property type="protein sequence ID" value="MDT3767998.1"/>
    <property type="molecule type" value="Genomic_DNA"/>
</dbReference>
<evidence type="ECO:0000259" key="13">
    <source>
        <dbReference type="Pfam" id="PF03264"/>
    </source>
</evidence>
<evidence type="ECO:0000313" key="14">
    <source>
        <dbReference type="EMBL" id="MDT3767998.1"/>
    </source>
</evidence>
<keyword evidence="9 12" id="KW-1133">Transmembrane helix</keyword>
<gene>
    <name evidence="14" type="primary">nrfH</name>
    <name evidence="14" type="ORF">QS713_08005</name>
</gene>
<keyword evidence="8" id="KW-0249">Electron transport</keyword>
<evidence type="ECO:0000256" key="7">
    <source>
        <dbReference type="ARBA" id="ARBA00022723"/>
    </source>
</evidence>
<organism evidence="14 15">
    <name type="scientific">Gleimia hominis</name>
    <dbReference type="NCBI Taxonomy" id="595468"/>
    <lineage>
        <taxon>Bacteria</taxon>
        <taxon>Bacillati</taxon>
        <taxon>Actinomycetota</taxon>
        <taxon>Actinomycetes</taxon>
        <taxon>Actinomycetales</taxon>
        <taxon>Actinomycetaceae</taxon>
        <taxon>Gleimia</taxon>
    </lineage>
</organism>
<feature type="transmembrane region" description="Helical" evidence="12">
    <location>
        <begin position="15"/>
        <end position="39"/>
    </location>
</feature>
<dbReference type="InterPro" id="IPR036280">
    <property type="entry name" value="Multihaem_cyt_sf"/>
</dbReference>
<evidence type="ECO:0000256" key="8">
    <source>
        <dbReference type="ARBA" id="ARBA00022982"/>
    </source>
</evidence>
<comment type="similarity">
    <text evidence="2">Belongs to the NapC/NirT/NrfH family.</text>
</comment>
<dbReference type="RefSeq" id="WP_102216650.1">
    <property type="nucleotide sequence ID" value="NZ_CP126963.1"/>
</dbReference>
<reference evidence="14 15" key="1">
    <citation type="submission" date="2023-06" db="EMBL/GenBank/DDBJ databases">
        <title>Draft genome sequence of Gleimia hominis type strain CCUG 57540T.</title>
        <authorList>
            <person name="Salva-Serra F."/>
            <person name="Cardew S."/>
            <person name="Jensie Markopoulos S."/>
            <person name="Ohlen M."/>
            <person name="Inganas E."/>
            <person name="Svensson-Stadler L."/>
            <person name="Moore E.R.B."/>
        </authorList>
    </citation>
    <scope>NUCLEOTIDE SEQUENCE [LARGE SCALE GENOMIC DNA]</scope>
    <source>
        <strain evidence="14 15">CCUG 57540</strain>
    </source>
</reference>
<keyword evidence="14" id="KW-0560">Oxidoreductase</keyword>
<evidence type="ECO:0000256" key="12">
    <source>
        <dbReference type="SAM" id="Phobius"/>
    </source>
</evidence>
<dbReference type="Gene3D" id="1.10.3820.10">
    <property type="entry name" value="Di-heme elbow motif domain"/>
    <property type="match status" value="1"/>
</dbReference>
<comment type="caution">
    <text evidence="14">The sequence shown here is derived from an EMBL/GenBank/DDBJ whole genome shotgun (WGS) entry which is preliminary data.</text>
</comment>
<evidence type="ECO:0000313" key="15">
    <source>
        <dbReference type="Proteomes" id="UP001247542"/>
    </source>
</evidence>
<evidence type="ECO:0000256" key="2">
    <source>
        <dbReference type="ARBA" id="ARBA00007395"/>
    </source>
</evidence>
<keyword evidence="4" id="KW-1003">Cell membrane</keyword>
<dbReference type="PANTHER" id="PTHR30333:SF1">
    <property type="entry name" value="CYTOCHROME C-TYPE PROTEIN NAPC"/>
    <property type="match status" value="1"/>
</dbReference>
<dbReference type="InterPro" id="IPR051174">
    <property type="entry name" value="Cytochrome_c-type_ET"/>
</dbReference>
<proteinExistence type="inferred from homology"/>
<evidence type="ECO:0000256" key="4">
    <source>
        <dbReference type="ARBA" id="ARBA00022475"/>
    </source>
</evidence>
<name>A0ABU3IC99_9ACTO</name>
<dbReference type="InterPro" id="IPR017571">
    <property type="entry name" value="NrfH"/>
</dbReference>
<evidence type="ECO:0000256" key="3">
    <source>
        <dbReference type="ARBA" id="ARBA00022448"/>
    </source>
</evidence>